<organism evidence="2 3">
    <name type="scientific">Devosia epidermidihirudinis</name>
    <dbReference type="NCBI Taxonomy" id="1293439"/>
    <lineage>
        <taxon>Bacteria</taxon>
        <taxon>Pseudomonadati</taxon>
        <taxon>Pseudomonadota</taxon>
        <taxon>Alphaproteobacteria</taxon>
        <taxon>Hyphomicrobiales</taxon>
        <taxon>Devosiaceae</taxon>
        <taxon>Devosia</taxon>
    </lineage>
</organism>
<dbReference type="AlphaFoldDB" id="A0A0F5QF72"/>
<name>A0A0F5QF72_9HYPH</name>
<evidence type="ECO:0000313" key="2">
    <source>
        <dbReference type="EMBL" id="KKC39585.1"/>
    </source>
</evidence>
<dbReference type="PATRIC" id="fig|1293439.3.peg.624"/>
<reference evidence="2 3" key="1">
    <citation type="submission" date="2015-03" db="EMBL/GenBank/DDBJ databases">
        <authorList>
            <person name="Lepp D."/>
            <person name="Hassan Y.I."/>
            <person name="Li X.-Z."/>
            <person name="Zhou T."/>
        </authorList>
    </citation>
    <scope>NUCLEOTIDE SEQUENCE [LARGE SCALE GENOMIC DNA]</scope>
    <source>
        <strain evidence="2 3">E84</strain>
    </source>
</reference>
<gene>
    <name evidence="2" type="ORF">WH87_05300</name>
</gene>
<evidence type="ECO:0000256" key="1">
    <source>
        <dbReference type="SAM" id="SignalP"/>
    </source>
</evidence>
<dbReference type="PROSITE" id="PS51257">
    <property type="entry name" value="PROKAR_LIPOPROTEIN"/>
    <property type="match status" value="1"/>
</dbReference>
<proteinExistence type="predicted"/>
<accession>A0A0F5QF72</accession>
<protein>
    <recommendedName>
        <fullName evidence="4">Secreted protein</fullName>
    </recommendedName>
</protein>
<dbReference type="EMBL" id="LANJ01000011">
    <property type="protein sequence ID" value="KKC39585.1"/>
    <property type="molecule type" value="Genomic_DNA"/>
</dbReference>
<comment type="caution">
    <text evidence="2">The sequence shown here is derived from an EMBL/GenBank/DDBJ whole genome shotgun (WGS) entry which is preliminary data.</text>
</comment>
<sequence length="97" mass="10608">MRRTIATALILALGTISASAACPSYAPSSSADAIKANELRVICLQQEAAAATTQRKFEMDLSTLERSIQSLQLQQRLNSVPDFQLPQPYESAPTWVR</sequence>
<keyword evidence="1" id="KW-0732">Signal</keyword>
<feature type="signal peptide" evidence="1">
    <location>
        <begin position="1"/>
        <end position="20"/>
    </location>
</feature>
<evidence type="ECO:0000313" key="3">
    <source>
        <dbReference type="Proteomes" id="UP000033411"/>
    </source>
</evidence>
<dbReference type="RefSeq" id="WP_046138187.1">
    <property type="nucleotide sequence ID" value="NZ_LANJ01000011.1"/>
</dbReference>
<evidence type="ECO:0008006" key="4">
    <source>
        <dbReference type="Google" id="ProtNLM"/>
    </source>
</evidence>
<dbReference type="Proteomes" id="UP000033411">
    <property type="component" value="Unassembled WGS sequence"/>
</dbReference>
<keyword evidence="3" id="KW-1185">Reference proteome</keyword>
<feature type="chain" id="PRO_5002494759" description="Secreted protein" evidence="1">
    <location>
        <begin position="21"/>
        <end position="97"/>
    </location>
</feature>